<keyword evidence="1" id="KW-1133">Transmembrane helix</keyword>
<dbReference type="STRING" id="211165.GCA_000317285_06431"/>
<keyword evidence="1" id="KW-0812">Transmembrane</keyword>
<feature type="domain" description="EfeO-type cupredoxin-like" evidence="2">
    <location>
        <begin position="69"/>
        <end position="170"/>
    </location>
</feature>
<dbReference type="OrthoDB" id="9800141at2"/>
<feature type="transmembrane region" description="Helical" evidence="1">
    <location>
        <begin position="50"/>
        <end position="74"/>
    </location>
</feature>
<evidence type="ECO:0000259" key="2">
    <source>
        <dbReference type="Pfam" id="PF13473"/>
    </source>
</evidence>
<reference evidence="3 4" key="1">
    <citation type="journal article" date="2019" name="Genome Biol. Evol.">
        <title>Day and night: Metabolic profiles and evolutionary relationships of six axenic non-marine cyanobacteria.</title>
        <authorList>
            <person name="Will S.E."/>
            <person name="Henke P."/>
            <person name="Boedeker C."/>
            <person name="Huang S."/>
            <person name="Brinkmann H."/>
            <person name="Rohde M."/>
            <person name="Jarek M."/>
            <person name="Friedl T."/>
            <person name="Seufert S."/>
            <person name="Schumacher M."/>
            <person name="Overmann J."/>
            <person name="Neumann-Schaal M."/>
            <person name="Petersen J."/>
        </authorList>
    </citation>
    <scope>NUCLEOTIDE SEQUENCE [LARGE SCALE GENOMIC DNA]</scope>
    <source>
        <strain evidence="3 4">PCC 6912</strain>
    </source>
</reference>
<name>A0A3S0ZQJ7_CHLFR</name>
<dbReference type="SUPFAM" id="SSF49503">
    <property type="entry name" value="Cupredoxins"/>
    <property type="match status" value="1"/>
</dbReference>
<dbReference type="Pfam" id="PF13473">
    <property type="entry name" value="Cupredoxin_1"/>
    <property type="match status" value="1"/>
</dbReference>
<dbReference type="AlphaFoldDB" id="A0A3S0ZQJ7"/>
<dbReference type="RefSeq" id="WP_016876665.1">
    <property type="nucleotide sequence ID" value="NZ_AJLN01000149.1"/>
</dbReference>
<dbReference type="Gene3D" id="2.60.40.420">
    <property type="entry name" value="Cupredoxins - blue copper proteins"/>
    <property type="match status" value="1"/>
</dbReference>
<evidence type="ECO:0000313" key="4">
    <source>
        <dbReference type="Proteomes" id="UP000268857"/>
    </source>
</evidence>
<sequence length="189" mass="20836">MNKIAIIGSVASLGLVFGIASNKAVAQMSHEHMQPSQTKQTSQFRRIQQPLWVKGAVTAGGLGLIGLELWWFLLSKPKSQKAQSKQGIQEVTITVDGGYEPSQVVVNAGQKVRLNFYRKDSSSCLEEIRLPDFHIAQQLPLNQVTPIEFTPNQPGTYTFTCGMNMFRGAIKVEPSNALRTQQFSTQISA</sequence>
<dbReference type="InterPro" id="IPR008972">
    <property type="entry name" value="Cupredoxin"/>
</dbReference>
<dbReference type="InterPro" id="IPR028096">
    <property type="entry name" value="EfeO_Cupredoxin"/>
</dbReference>
<proteinExistence type="predicted"/>
<evidence type="ECO:0000256" key="1">
    <source>
        <dbReference type="SAM" id="Phobius"/>
    </source>
</evidence>
<comment type="caution">
    <text evidence="3">The sequence shown here is derived from an EMBL/GenBank/DDBJ whole genome shotgun (WGS) entry which is preliminary data.</text>
</comment>
<organism evidence="3 4">
    <name type="scientific">Chlorogloeopsis fritschii PCC 6912</name>
    <dbReference type="NCBI Taxonomy" id="211165"/>
    <lineage>
        <taxon>Bacteria</taxon>
        <taxon>Bacillati</taxon>
        <taxon>Cyanobacteriota</taxon>
        <taxon>Cyanophyceae</taxon>
        <taxon>Nostocales</taxon>
        <taxon>Chlorogloeopsidaceae</taxon>
        <taxon>Chlorogloeopsis</taxon>
    </lineage>
</organism>
<protein>
    <recommendedName>
        <fullName evidence="2">EfeO-type cupredoxin-like domain-containing protein</fullName>
    </recommendedName>
</protein>
<accession>A0A3S0ZQJ7</accession>
<gene>
    <name evidence="3" type="ORF">PCC6912_48860</name>
</gene>
<keyword evidence="4" id="KW-1185">Reference proteome</keyword>
<dbReference type="EMBL" id="RSCJ01000025">
    <property type="protein sequence ID" value="RUR75349.1"/>
    <property type="molecule type" value="Genomic_DNA"/>
</dbReference>
<dbReference type="Proteomes" id="UP000268857">
    <property type="component" value="Unassembled WGS sequence"/>
</dbReference>
<keyword evidence="1" id="KW-0472">Membrane</keyword>
<evidence type="ECO:0000313" key="3">
    <source>
        <dbReference type="EMBL" id="RUR75349.1"/>
    </source>
</evidence>